<dbReference type="InterPro" id="IPR003738">
    <property type="entry name" value="SRAP"/>
</dbReference>
<keyword evidence="4 8" id="KW-0378">Hydrolase</keyword>
<keyword evidence="3" id="KW-0227">DNA damage</keyword>
<name>A0ABV5LN17_9ACTN</name>
<evidence type="ECO:0000313" key="9">
    <source>
        <dbReference type="EMBL" id="MFB9375498.1"/>
    </source>
</evidence>
<keyword evidence="7" id="KW-0456">Lyase</keyword>
<proteinExistence type="inferred from homology"/>
<dbReference type="SUPFAM" id="SSF143081">
    <property type="entry name" value="BB1717-like"/>
    <property type="match status" value="1"/>
</dbReference>
<evidence type="ECO:0000256" key="6">
    <source>
        <dbReference type="ARBA" id="ARBA00023125"/>
    </source>
</evidence>
<evidence type="ECO:0000313" key="10">
    <source>
        <dbReference type="Proteomes" id="UP001589748"/>
    </source>
</evidence>
<evidence type="ECO:0000256" key="8">
    <source>
        <dbReference type="RuleBase" id="RU364100"/>
    </source>
</evidence>
<evidence type="ECO:0000256" key="3">
    <source>
        <dbReference type="ARBA" id="ARBA00022763"/>
    </source>
</evidence>
<sequence length="289" mass="31320">MCGRYALRRDIDDLVTEFEVDPMDAAARDALAAGATRSTNVAPTTTPPVVLERVPRGRDGTVEDAPPTRQLRALRWGLVPSWTKDAGEATKGAARMINARAESLLTKPAFAKAALTRRCLVPVDAWYEWQVSPTVVEGGKPRKQPFAVRATDGSVLSLGGVYEFWRDPARPDDDPARWWVTFAVVTTAAEPGLDRLHERMPLVVPRDLRDAWLDPSLGEREDVEALLAALPRDLFSAEATGGPLLDAHPVPRRVGNVRVADDGLLDPAPPAELDGAVDLRTGELLGTSA</sequence>
<reference evidence="9 10" key="1">
    <citation type="submission" date="2024-09" db="EMBL/GenBank/DDBJ databases">
        <authorList>
            <person name="Sun Q."/>
            <person name="Mori K."/>
        </authorList>
    </citation>
    <scope>NUCLEOTIDE SEQUENCE [LARGE SCALE GENOMIC DNA]</scope>
    <source>
        <strain evidence="9 10">TISTR 1856</strain>
    </source>
</reference>
<comment type="caution">
    <text evidence="9">The sequence shown here is derived from an EMBL/GenBank/DDBJ whole genome shotgun (WGS) entry which is preliminary data.</text>
</comment>
<dbReference type="EC" id="3.4.-.-" evidence="8"/>
<dbReference type="PANTHER" id="PTHR13604:SF0">
    <property type="entry name" value="ABASIC SITE PROCESSING PROTEIN HMCES"/>
    <property type="match status" value="1"/>
</dbReference>
<dbReference type="EMBL" id="JBHMDM010000001">
    <property type="protein sequence ID" value="MFB9375498.1"/>
    <property type="molecule type" value="Genomic_DNA"/>
</dbReference>
<dbReference type="PANTHER" id="PTHR13604">
    <property type="entry name" value="DC12-RELATED"/>
    <property type="match status" value="1"/>
</dbReference>
<keyword evidence="2 8" id="KW-0645">Protease</keyword>
<evidence type="ECO:0000256" key="1">
    <source>
        <dbReference type="ARBA" id="ARBA00008136"/>
    </source>
</evidence>
<accession>A0ABV5LN17</accession>
<dbReference type="Pfam" id="PF02586">
    <property type="entry name" value="SRAP"/>
    <property type="match status" value="1"/>
</dbReference>
<evidence type="ECO:0000256" key="2">
    <source>
        <dbReference type="ARBA" id="ARBA00022670"/>
    </source>
</evidence>
<keyword evidence="6" id="KW-0238">DNA-binding</keyword>
<protein>
    <recommendedName>
        <fullName evidence="8">Abasic site processing protein</fullName>
        <ecNumber evidence="8">3.4.-.-</ecNumber>
    </recommendedName>
</protein>
<dbReference type="GO" id="GO:0016787">
    <property type="term" value="F:hydrolase activity"/>
    <property type="evidence" value="ECO:0007669"/>
    <property type="project" value="UniProtKB-KW"/>
</dbReference>
<gene>
    <name evidence="9" type="ORF">ACFFVI_00810</name>
</gene>
<evidence type="ECO:0000256" key="5">
    <source>
        <dbReference type="ARBA" id="ARBA00023124"/>
    </source>
</evidence>
<dbReference type="RefSeq" id="WP_380136229.1">
    <property type="nucleotide sequence ID" value="NZ_JBHLUI010000006.1"/>
</dbReference>
<evidence type="ECO:0000256" key="4">
    <source>
        <dbReference type="ARBA" id="ARBA00022801"/>
    </source>
</evidence>
<dbReference type="Proteomes" id="UP001589748">
    <property type="component" value="Unassembled WGS sequence"/>
</dbReference>
<dbReference type="InterPro" id="IPR036590">
    <property type="entry name" value="SRAP-like"/>
</dbReference>
<keyword evidence="5" id="KW-0190">Covalent protein-DNA linkage</keyword>
<evidence type="ECO:0000256" key="7">
    <source>
        <dbReference type="ARBA" id="ARBA00023239"/>
    </source>
</evidence>
<dbReference type="Gene3D" id="3.90.1680.10">
    <property type="entry name" value="SOS response associated peptidase-like"/>
    <property type="match status" value="1"/>
</dbReference>
<comment type="similarity">
    <text evidence="1 8">Belongs to the SOS response-associated peptidase family.</text>
</comment>
<keyword evidence="10" id="KW-1185">Reference proteome</keyword>
<organism evidence="9 10">
    <name type="scientific">Kineococcus gynurae</name>
    <dbReference type="NCBI Taxonomy" id="452979"/>
    <lineage>
        <taxon>Bacteria</taxon>
        <taxon>Bacillati</taxon>
        <taxon>Actinomycetota</taxon>
        <taxon>Actinomycetes</taxon>
        <taxon>Kineosporiales</taxon>
        <taxon>Kineosporiaceae</taxon>
        <taxon>Kineococcus</taxon>
    </lineage>
</organism>